<evidence type="ECO:0000313" key="2">
    <source>
        <dbReference type="Proteomes" id="UP000034588"/>
    </source>
</evidence>
<organism evidence="1 2">
    <name type="scientific">Candidatus Gottesmanbacteria bacterium GW2011_GWB1_49_7</name>
    <dbReference type="NCBI Taxonomy" id="1618448"/>
    <lineage>
        <taxon>Bacteria</taxon>
        <taxon>Candidatus Gottesmaniibacteriota</taxon>
    </lineage>
</organism>
<proteinExistence type="predicted"/>
<name>A0A0G1YY28_9BACT</name>
<dbReference type="AlphaFoldDB" id="A0A0G1YY28"/>
<sequence length="103" mass="11075">MALVERLMHWPTEPESRYIPVHHFFAAVGEIVAGALTAAQVKSFLAMTPADEVDFDALIALAPGTAAGQALYLERVHGVFILAYPPTVPGYSTPTDVRVKLGI</sequence>
<dbReference type="EMBL" id="LCQD01000022">
    <property type="protein sequence ID" value="KKW11259.1"/>
    <property type="molecule type" value="Genomic_DNA"/>
</dbReference>
<comment type="caution">
    <text evidence="1">The sequence shown here is derived from an EMBL/GenBank/DDBJ whole genome shotgun (WGS) entry which is preliminary data.</text>
</comment>
<evidence type="ECO:0000313" key="1">
    <source>
        <dbReference type="EMBL" id="KKW11259.1"/>
    </source>
</evidence>
<dbReference type="Proteomes" id="UP000034588">
    <property type="component" value="Unassembled WGS sequence"/>
</dbReference>
<protein>
    <submittedName>
        <fullName evidence="1">Uncharacterized protein</fullName>
    </submittedName>
</protein>
<accession>A0A0G1YY28</accession>
<reference evidence="1 2" key="1">
    <citation type="journal article" date="2015" name="Nature">
        <title>rRNA introns, odd ribosomes, and small enigmatic genomes across a large radiation of phyla.</title>
        <authorList>
            <person name="Brown C.T."/>
            <person name="Hug L.A."/>
            <person name="Thomas B.C."/>
            <person name="Sharon I."/>
            <person name="Castelle C.J."/>
            <person name="Singh A."/>
            <person name="Wilkins M.J."/>
            <person name="Williams K.H."/>
            <person name="Banfield J.F."/>
        </authorList>
    </citation>
    <scope>NUCLEOTIDE SEQUENCE [LARGE SCALE GENOMIC DNA]</scope>
</reference>
<gene>
    <name evidence="1" type="ORF">UY48_C0022G0007</name>
</gene>